<dbReference type="AlphaFoldDB" id="A0A6G4AH56"/>
<dbReference type="SUPFAM" id="SSF47729">
    <property type="entry name" value="IHF-like DNA-binding proteins"/>
    <property type="match status" value="1"/>
</dbReference>
<evidence type="ECO:0000313" key="6">
    <source>
        <dbReference type="Proteomes" id="UP000476310"/>
    </source>
</evidence>
<sequence>MNKAQLINVVVKATGNRATATLAVETVLDAMVRAVTAGEVVSVTGFGSLTREERPARTIRNPNTGERMQAGASHIVKFRPGARFKDLVAGRREMPESGNCIQKDPKTPKVAHP</sequence>
<keyword evidence="1" id="KW-0226">DNA condensation</keyword>
<comment type="similarity">
    <text evidence="3">Belongs to the bacterial histone-like protein family.</text>
</comment>
<dbReference type="Proteomes" id="UP000476310">
    <property type="component" value="Unassembled WGS sequence"/>
</dbReference>
<dbReference type="PANTHER" id="PTHR33175">
    <property type="entry name" value="DNA-BINDING PROTEIN HU"/>
    <property type="match status" value="1"/>
</dbReference>
<dbReference type="GO" id="GO:0005829">
    <property type="term" value="C:cytosol"/>
    <property type="evidence" value="ECO:0007669"/>
    <property type="project" value="TreeGrafter"/>
</dbReference>
<dbReference type="SMART" id="SM00411">
    <property type="entry name" value="BHL"/>
    <property type="match status" value="1"/>
</dbReference>
<organism evidence="5 6">
    <name type="scientific">Streptomyces rhizosphaericus</name>
    <dbReference type="NCBI Taxonomy" id="114699"/>
    <lineage>
        <taxon>Bacteria</taxon>
        <taxon>Bacillati</taxon>
        <taxon>Actinomycetota</taxon>
        <taxon>Actinomycetes</taxon>
        <taxon>Kitasatosporales</taxon>
        <taxon>Streptomycetaceae</taxon>
        <taxon>Streptomyces</taxon>
        <taxon>Streptomyces violaceusniger group</taxon>
    </lineage>
</organism>
<dbReference type="GO" id="GO:0003677">
    <property type="term" value="F:DNA binding"/>
    <property type="evidence" value="ECO:0007669"/>
    <property type="project" value="UniProtKB-KW"/>
</dbReference>
<dbReference type="CDD" id="cd13831">
    <property type="entry name" value="HU"/>
    <property type="match status" value="1"/>
</dbReference>
<protein>
    <submittedName>
        <fullName evidence="5">HU family DNA-binding protein</fullName>
    </submittedName>
</protein>
<feature type="region of interest" description="Disordered" evidence="4">
    <location>
        <begin position="91"/>
        <end position="113"/>
    </location>
</feature>
<evidence type="ECO:0000256" key="3">
    <source>
        <dbReference type="RuleBase" id="RU003939"/>
    </source>
</evidence>
<evidence type="ECO:0000256" key="2">
    <source>
        <dbReference type="ARBA" id="ARBA00023125"/>
    </source>
</evidence>
<gene>
    <name evidence="5" type="ORF">G4H13_19695</name>
</gene>
<evidence type="ECO:0000256" key="1">
    <source>
        <dbReference type="ARBA" id="ARBA00023067"/>
    </source>
</evidence>
<comment type="caution">
    <text evidence="5">The sequence shown here is derived from an EMBL/GenBank/DDBJ whole genome shotgun (WGS) entry which is preliminary data.</text>
</comment>
<reference evidence="5" key="1">
    <citation type="submission" date="2020-02" db="EMBL/GenBank/DDBJ databases">
        <title>A new Streptomyces sp. for controlling soil-borne diseases.</title>
        <authorList>
            <person name="Li X."/>
            <person name="Tian Y."/>
            <person name="Gao K."/>
        </authorList>
    </citation>
    <scope>NUCLEOTIDE SEQUENCE [LARGE SCALE GENOMIC DNA]</scope>
    <source>
        <strain evidence="5">0250</strain>
    </source>
</reference>
<dbReference type="Pfam" id="PF00216">
    <property type="entry name" value="Bac_DNA_binding"/>
    <property type="match status" value="1"/>
</dbReference>
<dbReference type="RefSeq" id="WP_164429068.1">
    <property type="nucleotide sequence ID" value="NZ_JAAIKT010000022.1"/>
</dbReference>
<dbReference type="InterPro" id="IPR010992">
    <property type="entry name" value="IHF-like_DNA-bd_dom_sf"/>
</dbReference>
<name>A0A6G4AH56_9ACTN</name>
<evidence type="ECO:0000313" key="5">
    <source>
        <dbReference type="EMBL" id="NEW72570.1"/>
    </source>
</evidence>
<dbReference type="EMBL" id="JAAIKT010000022">
    <property type="protein sequence ID" value="NEW72570.1"/>
    <property type="molecule type" value="Genomic_DNA"/>
</dbReference>
<dbReference type="PRINTS" id="PR01727">
    <property type="entry name" value="DNABINDINGHU"/>
</dbReference>
<keyword evidence="2 5" id="KW-0238">DNA-binding</keyword>
<dbReference type="GO" id="GO:0030261">
    <property type="term" value="P:chromosome condensation"/>
    <property type="evidence" value="ECO:0007669"/>
    <property type="project" value="UniProtKB-KW"/>
</dbReference>
<proteinExistence type="inferred from homology"/>
<dbReference type="PANTHER" id="PTHR33175:SF3">
    <property type="entry name" value="DNA-BINDING PROTEIN HU-BETA"/>
    <property type="match status" value="1"/>
</dbReference>
<accession>A0A6G4AH56</accession>
<keyword evidence="6" id="KW-1185">Reference proteome</keyword>
<dbReference type="InterPro" id="IPR000119">
    <property type="entry name" value="Hist_DNA-bd"/>
</dbReference>
<evidence type="ECO:0000256" key="4">
    <source>
        <dbReference type="SAM" id="MobiDB-lite"/>
    </source>
</evidence>
<dbReference type="GO" id="GO:0030527">
    <property type="term" value="F:structural constituent of chromatin"/>
    <property type="evidence" value="ECO:0007669"/>
    <property type="project" value="InterPro"/>
</dbReference>
<dbReference type="Gene3D" id="4.10.520.10">
    <property type="entry name" value="IHF-like DNA-binding proteins"/>
    <property type="match status" value="1"/>
</dbReference>